<organism evidence="1 2">
    <name type="scientific">Candidatus Thiodiazotropha endolucinida</name>
    <dbReference type="NCBI Taxonomy" id="1655433"/>
    <lineage>
        <taxon>Bacteria</taxon>
        <taxon>Pseudomonadati</taxon>
        <taxon>Pseudomonadota</taxon>
        <taxon>Gammaproteobacteria</taxon>
        <taxon>Chromatiales</taxon>
        <taxon>Sedimenticolaceae</taxon>
        <taxon>Candidatus Thiodiazotropha</taxon>
    </lineage>
</organism>
<evidence type="ECO:0008006" key="3">
    <source>
        <dbReference type="Google" id="ProtNLM"/>
    </source>
</evidence>
<gene>
    <name evidence="1" type="ORF">CODIS_24050</name>
</gene>
<keyword evidence="2" id="KW-1185">Reference proteome</keyword>
<protein>
    <recommendedName>
        <fullName evidence="3">DUF3144 domain-containing protein</fullName>
    </recommendedName>
</protein>
<dbReference type="InterPro" id="IPR021490">
    <property type="entry name" value="DUF3144"/>
</dbReference>
<dbReference type="OrthoDB" id="5741390at2"/>
<dbReference type="AlphaFoldDB" id="A0A7Z1AEX1"/>
<evidence type="ECO:0000313" key="1">
    <source>
        <dbReference type="EMBL" id="ODJ87430.1"/>
    </source>
</evidence>
<dbReference type="Pfam" id="PF11342">
    <property type="entry name" value="DUF3144"/>
    <property type="match status" value="1"/>
</dbReference>
<comment type="caution">
    <text evidence="1">The sequence shown here is derived from an EMBL/GenBank/DDBJ whole genome shotgun (WGS) entry which is preliminary data.</text>
</comment>
<dbReference type="Proteomes" id="UP000094769">
    <property type="component" value="Unassembled WGS sequence"/>
</dbReference>
<dbReference type="EMBL" id="MARB01000012">
    <property type="protein sequence ID" value="ODJ87430.1"/>
    <property type="molecule type" value="Genomic_DNA"/>
</dbReference>
<name>A0A7Z1AEX1_9GAMM</name>
<dbReference type="Gene3D" id="1.10.287.3020">
    <property type="match status" value="1"/>
</dbReference>
<evidence type="ECO:0000313" key="2">
    <source>
        <dbReference type="Proteomes" id="UP000094769"/>
    </source>
</evidence>
<sequence>MSDQETEFAEFTAVAERFIALANEIKSEGKPLPLVNAALMSASATYSTYVAAGNQGYLKPSGVDRLVDAYRAQLANIQEIKRKAAESSGQKTTKEQ</sequence>
<reference evidence="1 2" key="1">
    <citation type="submission" date="2016-06" db="EMBL/GenBank/DDBJ databases">
        <title>Genome sequence of endosymbiont of Candidatus Endolucinida thiodiazotropha.</title>
        <authorList>
            <person name="Poehlein A."/>
            <person name="Koenig S."/>
            <person name="Heiden S.E."/>
            <person name="Thuermer A."/>
            <person name="Voget S."/>
            <person name="Daniel R."/>
            <person name="Markert S."/>
            <person name="Gros O."/>
            <person name="Schweder T."/>
        </authorList>
    </citation>
    <scope>NUCLEOTIDE SEQUENCE [LARGE SCALE GENOMIC DNA]</scope>
    <source>
        <strain evidence="1 2">COS</strain>
    </source>
</reference>
<proteinExistence type="predicted"/>
<dbReference type="RefSeq" id="WP_069124986.1">
    <property type="nucleotide sequence ID" value="NZ_MARB01000012.1"/>
</dbReference>
<accession>A0A7Z1AEX1</accession>